<gene>
    <name evidence="7" type="ORF">QDS18_17030</name>
</gene>
<dbReference type="Proteomes" id="UP001229409">
    <property type="component" value="Unassembled WGS sequence"/>
</dbReference>
<dbReference type="RefSeq" id="WP_023986470.1">
    <property type="nucleotide sequence ID" value="NZ_CP109848.1"/>
</dbReference>
<comment type="caution">
    <text evidence="7">The sequence shown here is derived from an EMBL/GenBank/DDBJ whole genome shotgun (WGS) entry which is preliminary data.</text>
</comment>
<proteinExistence type="predicted"/>
<feature type="transmembrane region" description="Helical" evidence="5">
    <location>
        <begin position="137"/>
        <end position="157"/>
    </location>
</feature>
<keyword evidence="2 5" id="KW-0812">Transmembrane</keyword>
<evidence type="ECO:0000313" key="7">
    <source>
        <dbReference type="EMBL" id="MDH2332558.1"/>
    </source>
</evidence>
<keyword evidence="3 5" id="KW-1133">Transmembrane helix</keyword>
<sequence>MSETIALICDMIIAVLFFTSFYAKIGEIEGFKYEIYSYQVVRSMGLVQLAVYAVLAAECVLFISFAAGILDGFKEWACILLMLFFSVFTIRKRMRTGVTTCACFGEMKWLNRTPIMRNIAIILILLVDLLVTRSTNIFLATNLILLIVSIGFVMELARMKFNEKREHYDSMV</sequence>
<evidence type="ECO:0000256" key="1">
    <source>
        <dbReference type="ARBA" id="ARBA00004141"/>
    </source>
</evidence>
<feature type="transmembrane region" description="Helical" evidence="5">
    <location>
        <begin position="46"/>
        <end position="67"/>
    </location>
</feature>
<dbReference type="GO" id="GO:0030416">
    <property type="term" value="P:methylamine metabolic process"/>
    <property type="evidence" value="ECO:0007669"/>
    <property type="project" value="InterPro"/>
</dbReference>
<keyword evidence="4 5" id="KW-0472">Membrane</keyword>
<protein>
    <recommendedName>
        <fullName evidence="6">Methylamine utilisation protein MauE domain-containing protein</fullName>
    </recommendedName>
</protein>
<evidence type="ECO:0000256" key="5">
    <source>
        <dbReference type="SAM" id="Phobius"/>
    </source>
</evidence>
<dbReference type="AlphaFoldDB" id="A0AAP3ZZW1"/>
<reference evidence="7" key="1">
    <citation type="submission" date="2023-04" db="EMBL/GenBank/DDBJ databases">
        <title>Uncovering the Secrets of Slow-Growing Bacteria in Tropical Savanna Soil through Cultivation and Genomic Analysis.</title>
        <authorList>
            <person name="Goncalves O.S."/>
            <person name="Santana M.F."/>
        </authorList>
    </citation>
    <scope>NUCLEOTIDE SEQUENCE</scope>
    <source>
        <strain evidence="7">ANTI</strain>
    </source>
</reference>
<feature type="transmembrane region" description="Helical" evidence="5">
    <location>
        <begin position="73"/>
        <end position="90"/>
    </location>
</feature>
<dbReference type="InterPro" id="IPR009908">
    <property type="entry name" value="Methylamine_util_MauE"/>
</dbReference>
<feature type="domain" description="Methylamine utilisation protein MauE" evidence="6">
    <location>
        <begin position="4"/>
        <end position="129"/>
    </location>
</feature>
<evidence type="ECO:0000313" key="8">
    <source>
        <dbReference type="Proteomes" id="UP001229409"/>
    </source>
</evidence>
<dbReference type="Pfam" id="PF07291">
    <property type="entry name" value="MauE"/>
    <property type="match status" value="1"/>
</dbReference>
<evidence type="ECO:0000256" key="2">
    <source>
        <dbReference type="ARBA" id="ARBA00022692"/>
    </source>
</evidence>
<feature type="transmembrane region" description="Helical" evidence="5">
    <location>
        <begin position="115"/>
        <end position="131"/>
    </location>
</feature>
<evidence type="ECO:0000256" key="4">
    <source>
        <dbReference type="ARBA" id="ARBA00023136"/>
    </source>
</evidence>
<feature type="transmembrane region" description="Helical" evidence="5">
    <location>
        <begin position="6"/>
        <end position="25"/>
    </location>
</feature>
<accession>A0AAP3ZZW1</accession>
<dbReference type="EMBL" id="JARVWT010000007">
    <property type="protein sequence ID" value="MDH2332558.1"/>
    <property type="molecule type" value="Genomic_DNA"/>
</dbReference>
<name>A0AAP3ZZW1_PAEPO</name>
<evidence type="ECO:0000259" key="6">
    <source>
        <dbReference type="Pfam" id="PF07291"/>
    </source>
</evidence>
<comment type="subcellular location">
    <subcellularLocation>
        <location evidence="1">Membrane</location>
        <topology evidence="1">Multi-pass membrane protein</topology>
    </subcellularLocation>
</comment>
<evidence type="ECO:0000256" key="3">
    <source>
        <dbReference type="ARBA" id="ARBA00022989"/>
    </source>
</evidence>
<organism evidence="7 8">
    <name type="scientific">Paenibacillus polymyxa</name>
    <name type="common">Bacillus polymyxa</name>
    <dbReference type="NCBI Taxonomy" id="1406"/>
    <lineage>
        <taxon>Bacteria</taxon>
        <taxon>Bacillati</taxon>
        <taxon>Bacillota</taxon>
        <taxon>Bacilli</taxon>
        <taxon>Bacillales</taxon>
        <taxon>Paenibacillaceae</taxon>
        <taxon>Paenibacillus</taxon>
    </lineage>
</organism>
<dbReference type="GO" id="GO:0016020">
    <property type="term" value="C:membrane"/>
    <property type="evidence" value="ECO:0007669"/>
    <property type="project" value="UniProtKB-SubCell"/>
</dbReference>